<gene>
    <name evidence="1" type="ORF">QYS48_32135</name>
</gene>
<dbReference type="AlphaFoldDB" id="A0AA51N5C8"/>
<organism evidence="1 2">
    <name type="scientific">Marivirga arenosa</name>
    <dbReference type="NCBI Taxonomy" id="3059076"/>
    <lineage>
        <taxon>Bacteria</taxon>
        <taxon>Pseudomonadati</taxon>
        <taxon>Bacteroidota</taxon>
        <taxon>Cytophagia</taxon>
        <taxon>Cytophagales</taxon>
        <taxon>Marivirgaceae</taxon>
        <taxon>Marivirga</taxon>
    </lineage>
</organism>
<sequence>MRIFFTINLILIFSQVVLSQSQISGLVYDADNYSSIFGAHLRNINTNTQSISTKDGKFKIEASIGDTLIISHISYQSKLVVVKQLSFQNIELDAEVTQLDEIKVYNLPNDEFAFKRRILKTEVKTDEKFIPFGVTPAKSMGEIPKQFEKESGLEFWADEDFNPSFTLPLSYFRKRFDKKYQSKMEYYELKATSDDRIIIDKKYNKELIHKLTALEGEDLMDFMSYLNLNNKYILEASDYEITLLIINSFKEYKLEKFKD</sequence>
<dbReference type="SUPFAM" id="SSF49464">
    <property type="entry name" value="Carboxypeptidase regulatory domain-like"/>
    <property type="match status" value="1"/>
</dbReference>
<reference evidence="1" key="1">
    <citation type="submission" date="2023-08" db="EMBL/GenBank/DDBJ databases">
        <title>Comparative genomics and taxonomic characterization of three novel marine species of genus Marivirga.</title>
        <authorList>
            <person name="Muhammad N."/>
            <person name="Kim S.-G."/>
        </authorList>
    </citation>
    <scope>NUCLEOTIDE SEQUENCE [LARGE SCALE GENOMIC DNA]</scope>
    <source>
        <strain evidence="1">ABR2-2</strain>
    </source>
</reference>
<evidence type="ECO:0008006" key="3">
    <source>
        <dbReference type="Google" id="ProtNLM"/>
    </source>
</evidence>
<dbReference type="InterPro" id="IPR008969">
    <property type="entry name" value="CarboxyPept-like_regulatory"/>
</dbReference>
<protein>
    <recommendedName>
        <fullName evidence="3">Carboxypeptidase-like regulatory domain-containing protein</fullName>
    </recommendedName>
</protein>
<dbReference type="RefSeq" id="WP_308356059.1">
    <property type="nucleotide sequence ID" value="NZ_CP129970.2"/>
</dbReference>
<dbReference type="Proteomes" id="UP001244443">
    <property type="component" value="Chromosome"/>
</dbReference>
<proteinExistence type="predicted"/>
<evidence type="ECO:0000313" key="1">
    <source>
        <dbReference type="EMBL" id="WMN06284.1"/>
    </source>
</evidence>
<name>A0AA51N5C8_9BACT</name>
<keyword evidence="2" id="KW-1185">Reference proteome</keyword>
<evidence type="ECO:0000313" key="2">
    <source>
        <dbReference type="Proteomes" id="UP001244443"/>
    </source>
</evidence>
<dbReference type="EMBL" id="CP129970">
    <property type="protein sequence ID" value="WMN06284.1"/>
    <property type="molecule type" value="Genomic_DNA"/>
</dbReference>
<accession>A0AA51N5C8</accession>